<evidence type="ECO:0000313" key="5">
    <source>
        <dbReference type="Proteomes" id="UP000728185"/>
    </source>
</evidence>
<evidence type="ECO:0000256" key="2">
    <source>
        <dbReference type="SAM" id="MobiDB-lite"/>
    </source>
</evidence>
<evidence type="ECO:0000313" key="4">
    <source>
        <dbReference type="EMBL" id="KAA0197342.1"/>
    </source>
</evidence>
<feature type="compositionally biased region" description="Basic and acidic residues" evidence="2">
    <location>
        <begin position="613"/>
        <end position="622"/>
    </location>
</feature>
<feature type="compositionally biased region" description="Low complexity" evidence="2">
    <location>
        <begin position="83"/>
        <end position="101"/>
    </location>
</feature>
<organism evidence="4 5">
    <name type="scientific">Fasciolopsis buskii</name>
    <dbReference type="NCBI Taxonomy" id="27845"/>
    <lineage>
        <taxon>Eukaryota</taxon>
        <taxon>Metazoa</taxon>
        <taxon>Spiralia</taxon>
        <taxon>Lophotrochozoa</taxon>
        <taxon>Platyhelminthes</taxon>
        <taxon>Trematoda</taxon>
        <taxon>Digenea</taxon>
        <taxon>Plagiorchiida</taxon>
        <taxon>Echinostomata</taxon>
        <taxon>Echinostomatoidea</taxon>
        <taxon>Fasciolidae</taxon>
        <taxon>Fasciolopsis</taxon>
    </lineage>
</organism>
<dbReference type="Proteomes" id="UP000728185">
    <property type="component" value="Unassembled WGS sequence"/>
</dbReference>
<feature type="region of interest" description="Disordered" evidence="2">
    <location>
        <begin position="80"/>
        <end position="101"/>
    </location>
</feature>
<accession>A0A8E0VPM0</accession>
<dbReference type="OrthoDB" id="752362at2759"/>
<dbReference type="PROSITE" id="PS50084">
    <property type="entry name" value="KH_TYPE_1"/>
    <property type="match status" value="1"/>
</dbReference>
<feature type="region of interest" description="Disordered" evidence="2">
    <location>
        <begin position="1029"/>
        <end position="1071"/>
    </location>
</feature>
<feature type="region of interest" description="Disordered" evidence="2">
    <location>
        <begin position="468"/>
        <end position="558"/>
    </location>
</feature>
<feature type="region of interest" description="Disordered" evidence="2">
    <location>
        <begin position="1"/>
        <end position="31"/>
    </location>
</feature>
<feature type="compositionally biased region" description="Polar residues" evidence="2">
    <location>
        <begin position="625"/>
        <end position="652"/>
    </location>
</feature>
<dbReference type="GO" id="GO:0003723">
    <property type="term" value="F:RNA binding"/>
    <property type="evidence" value="ECO:0007669"/>
    <property type="project" value="UniProtKB-UniRule"/>
</dbReference>
<sequence>SPVHLEPINKQSDQDKTPKKPTSKHSNDSPDRIIVVRGELAAICATEAYISEQVRLIMARDSVPICLWPLLPHLPPLTPSPQPHSATLAASSAASTNSPGTSLDLPTLNRLALCVALMFWNPSTWNKLISYVSFGSTAPRSASAITVAARSSLQAVDRRRTKSVDRVDGTTAVRHPSDPSVESSAVASDTTTSTIEHASLPPPETRSMAEIDPETEGETASLEQSGEKFGQLNHEPHVIESCYESHLSVPNDNTSKVGALGQVDEKGKEATQLDSKKANDLSGTPLSNTRLSGSVPIIPAARTPQSSPVLREKTDPPHSALLSFDVASLTYPGGKPLRDAKAALFHQTPRDRELLASLQQAIVTAVGPAACLSTSGLIYMRVSYHEAGALIGTRGCRIRQIMESTGAKIHVSKTRISEPYAMTKAYRDQRAKPSAKPKSENLVESNRPREINEECVCVSASETSKDVEANHVNTNVGQIETTEREPNSIPKSPSTKRDQSLSETSTSRHNSDQATHSPPSSLDESTGIGVNASRLADAKQVEDKVGTAEDHTQDSMIDPQVSAAQEGDITADGICGKSSPSGYRLVTLSGPLQAQLMAHWRIFQCLKSLRPREQDKQDKVASDKQIVQSSSDEISQPRQTKQNFSNPHPQPSESLRLTTLVCIPYAFWYWLSVPNTTFEHPDMVNEEQRCANASALNWLQAEAQRRMCHRFPDCVQVKPIVPLRKPKNRVMARLRRGPNCGAVQSSTAAVTPNTPTVDDIVTTLWSDRSRAPIEIYADYETTQFLLGCLHHMHAIWLYGETVVQRTTAMSSQSALLSTPPLRRLQQPLAFPTTRPGNVLHPSSGLRQTILPGGDFTSTVANGRGALFDWSSLWWPWLSVDPHARMTGSLNGSVQLNHQDNHGRYPRFRGSLHNTNRWQAPGRLDRSRFANDSAGLLAAMMMMTSANAPRPSLNSFNPTAFGHFPLAPTMAASGISGSNLISNMSKTGQTQTGGNPSVALLFNPFPLTPSLVDLPQKAVTIGPRWNDFSRTDRYSSRRKGGPVRVQSSSAANTREPPTETAPRLTEESISAPVTDSNGDVGLFKMHYFFSKFFYCQSNQSKLVVSFLRR</sequence>
<proteinExistence type="predicted"/>
<feature type="compositionally biased region" description="Basic and acidic residues" evidence="2">
    <location>
        <begin position="156"/>
        <end position="168"/>
    </location>
</feature>
<dbReference type="CDD" id="cd00105">
    <property type="entry name" value="KH-I"/>
    <property type="match status" value="1"/>
</dbReference>
<dbReference type="AlphaFoldDB" id="A0A8E0VPM0"/>
<feature type="region of interest" description="Disordered" evidence="2">
    <location>
        <begin position="155"/>
        <end position="223"/>
    </location>
</feature>
<feature type="compositionally biased region" description="Low complexity" evidence="2">
    <location>
        <begin position="180"/>
        <end position="194"/>
    </location>
</feature>
<name>A0A8E0VPM0_9TREM</name>
<dbReference type="InterPro" id="IPR004088">
    <property type="entry name" value="KH_dom_type_1"/>
</dbReference>
<gene>
    <name evidence="4" type="ORF">FBUS_10651</name>
</gene>
<feature type="region of interest" description="Disordered" evidence="2">
    <location>
        <begin position="425"/>
        <end position="447"/>
    </location>
</feature>
<dbReference type="InterPro" id="IPR036612">
    <property type="entry name" value="KH_dom_type_1_sf"/>
</dbReference>
<protein>
    <recommendedName>
        <fullName evidence="3">K Homology domain-containing protein</fullName>
    </recommendedName>
</protein>
<keyword evidence="1" id="KW-0694">RNA-binding</keyword>
<dbReference type="SUPFAM" id="SSF54791">
    <property type="entry name" value="Eukaryotic type KH-domain (KH-domain type I)"/>
    <property type="match status" value="1"/>
</dbReference>
<reference evidence="4" key="1">
    <citation type="submission" date="2019-05" db="EMBL/GenBank/DDBJ databases">
        <title>Annotation for the trematode Fasciolopsis buski.</title>
        <authorList>
            <person name="Choi Y.-J."/>
        </authorList>
    </citation>
    <scope>NUCLEOTIDE SEQUENCE</scope>
    <source>
        <strain evidence="4">HT</strain>
        <tissue evidence="4">Whole worm</tissue>
    </source>
</reference>
<dbReference type="Gene3D" id="3.30.1370.10">
    <property type="entry name" value="K Homology domain, type 1"/>
    <property type="match status" value="1"/>
</dbReference>
<feature type="domain" description="K Homology" evidence="3">
    <location>
        <begin position="380"/>
        <end position="412"/>
    </location>
</feature>
<comment type="caution">
    <text evidence="4">The sequence shown here is derived from an EMBL/GenBank/DDBJ whole genome shotgun (WGS) entry which is preliminary data.</text>
</comment>
<feature type="non-terminal residue" evidence="4">
    <location>
        <position position="1108"/>
    </location>
</feature>
<evidence type="ECO:0000256" key="1">
    <source>
        <dbReference type="PROSITE-ProRule" id="PRU00117"/>
    </source>
</evidence>
<feature type="region of interest" description="Disordered" evidence="2">
    <location>
        <begin position="613"/>
        <end position="652"/>
    </location>
</feature>
<dbReference type="Pfam" id="PF00013">
    <property type="entry name" value="KH_1"/>
    <property type="match status" value="1"/>
</dbReference>
<keyword evidence="5" id="KW-1185">Reference proteome</keyword>
<evidence type="ECO:0000259" key="3">
    <source>
        <dbReference type="Pfam" id="PF00013"/>
    </source>
</evidence>
<feature type="compositionally biased region" description="Polar residues" evidence="2">
    <location>
        <begin position="471"/>
        <end position="480"/>
    </location>
</feature>
<dbReference type="EMBL" id="LUCM01002448">
    <property type="protein sequence ID" value="KAA0197342.1"/>
    <property type="molecule type" value="Genomic_DNA"/>
</dbReference>
<feature type="compositionally biased region" description="Basic and acidic residues" evidence="2">
    <location>
        <begin position="536"/>
        <end position="553"/>
    </location>
</feature>
<feature type="compositionally biased region" description="Polar residues" evidence="2">
    <location>
        <begin position="501"/>
        <end position="524"/>
    </location>
</feature>